<feature type="non-terminal residue" evidence="2">
    <location>
        <position position="1"/>
    </location>
</feature>
<evidence type="ECO:0000313" key="2">
    <source>
        <dbReference type="EMBL" id="OWK15122.1"/>
    </source>
</evidence>
<feature type="region of interest" description="Disordered" evidence="1">
    <location>
        <begin position="1"/>
        <end position="25"/>
    </location>
</feature>
<feature type="region of interest" description="Disordered" evidence="1">
    <location>
        <begin position="62"/>
        <end position="99"/>
    </location>
</feature>
<evidence type="ECO:0000313" key="3">
    <source>
        <dbReference type="Proteomes" id="UP000242450"/>
    </source>
</evidence>
<name>A0A212DA84_CEREH</name>
<dbReference type="EMBL" id="MKHE01000005">
    <property type="protein sequence ID" value="OWK15122.1"/>
    <property type="molecule type" value="Genomic_DNA"/>
</dbReference>
<dbReference type="AlphaFoldDB" id="A0A212DA84"/>
<sequence>GSRSSHPEPPPHTHTPGSKATAEWGRGVPYPPLPWSLAPPVWALGVLLERCAGGSLHTWGVRKPRRSQSPAVWWGRAPGERSESSSWIPGSARSLRAAR</sequence>
<gene>
    <name evidence="2" type="ORF">Celaphus_00001225</name>
</gene>
<evidence type="ECO:0000256" key="1">
    <source>
        <dbReference type="SAM" id="MobiDB-lite"/>
    </source>
</evidence>
<accession>A0A212DA84</accession>
<protein>
    <submittedName>
        <fullName evidence="2">Uncharacterized protein</fullName>
    </submittedName>
</protein>
<keyword evidence="3" id="KW-1185">Reference proteome</keyword>
<dbReference type="Proteomes" id="UP000242450">
    <property type="component" value="Chromosome 5"/>
</dbReference>
<comment type="caution">
    <text evidence="2">The sequence shown here is derived from an EMBL/GenBank/DDBJ whole genome shotgun (WGS) entry which is preliminary data.</text>
</comment>
<organism evidence="2 3">
    <name type="scientific">Cervus elaphus hippelaphus</name>
    <name type="common">European red deer</name>
    <dbReference type="NCBI Taxonomy" id="46360"/>
    <lineage>
        <taxon>Eukaryota</taxon>
        <taxon>Metazoa</taxon>
        <taxon>Chordata</taxon>
        <taxon>Craniata</taxon>
        <taxon>Vertebrata</taxon>
        <taxon>Euteleostomi</taxon>
        <taxon>Mammalia</taxon>
        <taxon>Eutheria</taxon>
        <taxon>Laurasiatheria</taxon>
        <taxon>Artiodactyla</taxon>
        <taxon>Ruminantia</taxon>
        <taxon>Pecora</taxon>
        <taxon>Cervidae</taxon>
        <taxon>Cervinae</taxon>
        <taxon>Cervus</taxon>
    </lineage>
</organism>
<reference evidence="2 3" key="1">
    <citation type="journal article" date="2018" name="Mol. Genet. Genomics">
        <title>The red deer Cervus elaphus genome CerEla1.0: sequencing, annotating, genes, and chromosomes.</title>
        <authorList>
            <person name="Bana N.A."/>
            <person name="Nyiri A."/>
            <person name="Nagy J."/>
            <person name="Frank K."/>
            <person name="Nagy T."/>
            <person name="Steger V."/>
            <person name="Schiller M."/>
            <person name="Lakatos P."/>
            <person name="Sugar L."/>
            <person name="Horn P."/>
            <person name="Barta E."/>
            <person name="Orosz L."/>
        </authorList>
    </citation>
    <scope>NUCLEOTIDE SEQUENCE [LARGE SCALE GENOMIC DNA]</scope>
    <source>
        <strain evidence="2">Hungarian</strain>
    </source>
</reference>
<feature type="compositionally biased region" description="Basic and acidic residues" evidence="1">
    <location>
        <begin position="1"/>
        <end position="11"/>
    </location>
</feature>
<proteinExistence type="predicted"/>